<dbReference type="InterPro" id="IPR006140">
    <property type="entry name" value="D-isomer_DH_NAD-bd"/>
</dbReference>
<dbReference type="Proteomes" id="UP001596378">
    <property type="component" value="Unassembled WGS sequence"/>
</dbReference>
<keyword evidence="2 4" id="KW-0560">Oxidoreductase</keyword>
<dbReference type="EMBL" id="JBHTAI010000014">
    <property type="protein sequence ID" value="MFC7151192.1"/>
    <property type="molecule type" value="Genomic_DNA"/>
</dbReference>
<evidence type="ECO:0000256" key="1">
    <source>
        <dbReference type="ARBA" id="ARBA00005854"/>
    </source>
</evidence>
<accession>A0ABW2FD86</accession>
<evidence type="ECO:0000313" key="8">
    <source>
        <dbReference type="Proteomes" id="UP001596378"/>
    </source>
</evidence>
<proteinExistence type="inferred from homology"/>
<feature type="domain" description="D-isomer specific 2-hydroxyacid dehydrogenase catalytic" evidence="5">
    <location>
        <begin position="20"/>
        <end position="315"/>
    </location>
</feature>
<organism evidence="7 8">
    <name type="scientific">Cohnella cellulosilytica</name>
    <dbReference type="NCBI Taxonomy" id="986710"/>
    <lineage>
        <taxon>Bacteria</taxon>
        <taxon>Bacillati</taxon>
        <taxon>Bacillota</taxon>
        <taxon>Bacilli</taxon>
        <taxon>Bacillales</taxon>
        <taxon>Paenibacillaceae</taxon>
        <taxon>Cohnella</taxon>
    </lineage>
</organism>
<dbReference type="RefSeq" id="WP_378049498.1">
    <property type="nucleotide sequence ID" value="NZ_JBHMDN010000021.1"/>
</dbReference>
<evidence type="ECO:0000313" key="7">
    <source>
        <dbReference type="EMBL" id="MFC7151192.1"/>
    </source>
</evidence>
<comment type="similarity">
    <text evidence="1 4">Belongs to the D-isomer specific 2-hydroxyacid dehydrogenase family.</text>
</comment>
<sequence length="318" mass="34869">MKLRCAVLDDYQNVALSFADWSRIEERVEVVVFREHIDNERELAERLQDFPIVVIMRERTPFPASLFARLPKLKLLITTGMRNASVDLAAAAEHGVVVSGTGGAGAGTAELTWALILGLARSVVAENQSLRLGGKWQSTIGVDLFGKRLGLVGLGRIGSQVAKVGQAFGMQVSAWSQNLTAEKARQIGVEYASKEELLSGSDYVSIHLVLSDRTRGLIGPMELSLLKPAAYLINTSRAPIVDQEALIDALQQGRIAGAGLDVYDIEPLPSRHPYRYLPNVLATPHIGYVTEDAYRVFFEHTVENIKSFLEGAPLRTLY</sequence>
<comment type="caution">
    <text evidence="7">The sequence shown here is derived from an EMBL/GenBank/DDBJ whole genome shotgun (WGS) entry which is preliminary data.</text>
</comment>
<gene>
    <name evidence="7" type="ORF">ACFQMJ_21870</name>
</gene>
<feature type="domain" description="D-isomer specific 2-hydroxyacid dehydrogenase NAD-binding" evidence="6">
    <location>
        <begin position="114"/>
        <end position="287"/>
    </location>
</feature>
<evidence type="ECO:0000256" key="3">
    <source>
        <dbReference type="ARBA" id="ARBA00023027"/>
    </source>
</evidence>
<protein>
    <submittedName>
        <fullName evidence="7">D-2-hydroxyacid dehydrogenase family protein</fullName>
    </submittedName>
</protein>
<dbReference type="SUPFAM" id="SSF52283">
    <property type="entry name" value="Formate/glycerate dehydrogenase catalytic domain-like"/>
    <property type="match status" value="1"/>
</dbReference>
<evidence type="ECO:0000259" key="6">
    <source>
        <dbReference type="Pfam" id="PF02826"/>
    </source>
</evidence>
<name>A0ABW2FD86_9BACL</name>
<dbReference type="SUPFAM" id="SSF51735">
    <property type="entry name" value="NAD(P)-binding Rossmann-fold domains"/>
    <property type="match status" value="1"/>
</dbReference>
<dbReference type="Pfam" id="PF02826">
    <property type="entry name" value="2-Hacid_dh_C"/>
    <property type="match status" value="1"/>
</dbReference>
<dbReference type="InterPro" id="IPR050857">
    <property type="entry name" value="D-2-hydroxyacid_DH"/>
</dbReference>
<evidence type="ECO:0000256" key="2">
    <source>
        <dbReference type="ARBA" id="ARBA00023002"/>
    </source>
</evidence>
<dbReference type="CDD" id="cd12169">
    <property type="entry name" value="PGDH_like_1"/>
    <property type="match status" value="1"/>
</dbReference>
<keyword evidence="3" id="KW-0520">NAD</keyword>
<dbReference type="Gene3D" id="3.40.50.720">
    <property type="entry name" value="NAD(P)-binding Rossmann-like Domain"/>
    <property type="match status" value="2"/>
</dbReference>
<dbReference type="Pfam" id="PF00389">
    <property type="entry name" value="2-Hacid_dh"/>
    <property type="match status" value="1"/>
</dbReference>
<reference evidence="8" key="1">
    <citation type="journal article" date="2019" name="Int. J. Syst. Evol. Microbiol.">
        <title>The Global Catalogue of Microorganisms (GCM) 10K type strain sequencing project: providing services to taxonomists for standard genome sequencing and annotation.</title>
        <authorList>
            <consortium name="The Broad Institute Genomics Platform"/>
            <consortium name="The Broad Institute Genome Sequencing Center for Infectious Disease"/>
            <person name="Wu L."/>
            <person name="Ma J."/>
        </authorList>
    </citation>
    <scope>NUCLEOTIDE SEQUENCE [LARGE SCALE GENOMIC DNA]</scope>
    <source>
        <strain evidence="8">KCTC 12907</strain>
    </source>
</reference>
<dbReference type="PANTHER" id="PTHR42789:SF1">
    <property type="entry name" value="D-ISOMER SPECIFIC 2-HYDROXYACID DEHYDROGENASE FAMILY PROTEIN (AFU_ORTHOLOGUE AFUA_6G10090)"/>
    <property type="match status" value="1"/>
</dbReference>
<dbReference type="InterPro" id="IPR006139">
    <property type="entry name" value="D-isomer_2_OHA_DH_cat_dom"/>
</dbReference>
<evidence type="ECO:0000256" key="4">
    <source>
        <dbReference type="RuleBase" id="RU003719"/>
    </source>
</evidence>
<dbReference type="PANTHER" id="PTHR42789">
    <property type="entry name" value="D-ISOMER SPECIFIC 2-HYDROXYACID DEHYDROGENASE FAMILY PROTEIN (AFU_ORTHOLOGUE AFUA_6G10090)"/>
    <property type="match status" value="1"/>
</dbReference>
<evidence type="ECO:0000259" key="5">
    <source>
        <dbReference type="Pfam" id="PF00389"/>
    </source>
</evidence>
<keyword evidence="8" id="KW-1185">Reference proteome</keyword>
<dbReference type="InterPro" id="IPR036291">
    <property type="entry name" value="NAD(P)-bd_dom_sf"/>
</dbReference>